<evidence type="ECO:0000313" key="1">
    <source>
        <dbReference type="EMBL" id="MBK1881537.1"/>
    </source>
</evidence>
<name>A0A934S3A4_9BACT</name>
<dbReference type="SUPFAM" id="SSF56059">
    <property type="entry name" value="Glutathione synthetase ATP-binding domain-like"/>
    <property type="match status" value="1"/>
</dbReference>
<organism evidence="1 2">
    <name type="scientific">Luteolibacter pohnpeiensis</name>
    <dbReference type="NCBI Taxonomy" id="454153"/>
    <lineage>
        <taxon>Bacteria</taxon>
        <taxon>Pseudomonadati</taxon>
        <taxon>Verrucomicrobiota</taxon>
        <taxon>Verrucomicrobiia</taxon>
        <taxon>Verrucomicrobiales</taxon>
        <taxon>Verrucomicrobiaceae</taxon>
        <taxon>Luteolibacter</taxon>
    </lineage>
</organism>
<comment type="caution">
    <text evidence="1">The sequence shown here is derived from an EMBL/GenBank/DDBJ whole genome shotgun (WGS) entry which is preliminary data.</text>
</comment>
<keyword evidence="2" id="KW-1185">Reference proteome</keyword>
<reference evidence="1" key="1">
    <citation type="submission" date="2021-01" db="EMBL/GenBank/DDBJ databases">
        <title>Modified the classification status of verrucomicrobia.</title>
        <authorList>
            <person name="Feng X."/>
        </authorList>
    </citation>
    <scope>NUCLEOTIDE SEQUENCE</scope>
    <source>
        <strain evidence="1">KCTC 22041</strain>
    </source>
</reference>
<protein>
    <submittedName>
        <fullName evidence="1">Uncharacterized protein</fullName>
    </submittedName>
</protein>
<sequence>MTLAALRNQLPEGGLFGGGAWRWSPEPLKLTKAEVRQMTSLGHPLSKFQQASDALYRRSAAGKLDHWLAELLDEGKSDWLARLQKEPGLADQFPRVIRPDLILTDTGFSMTELDSVPGGIGVTAWLSQVYSDAGFEVLGGSNGMVDGFRSLFPEGATVLISDEAGDYRPEMEWMVRQLGENWKTASAEEHVPSAGENIYRFFELFDWEAVSHARRMGEMSAAGELNITSPFKPHLEDKLWLALLWSPALKKIWEQTLRGNHLRRLREIVPFGWVLDPTPLPPHAALPRLNAHGWDEVAAFSQKERQLVLKISGFHETAWGSRGVYIGHDMPSAEWSERLTHALEQSSEQPWILQEFREGRRIEHPVFREDGSVEIMQARARLCPYFFTDQSGNTSFAGCLATLVPADKKKIHGMTDGVLVPCMVE</sequence>
<proteinExistence type="predicted"/>
<dbReference type="AlphaFoldDB" id="A0A934S3A4"/>
<evidence type="ECO:0000313" key="2">
    <source>
        <dbReference type="Proteomes" id="UP000603141"/>
    </source>
</evidence>
<dbReference type="EMBL" id="JAENIJ010000004">
    <property type="protein sequence ID" value="MBK1881537.1"/>
    <property type="molecule type" value="Genomic_DNA"/>
</dbReference>
<gene>
    <name evidence="1" type="ORF">JIN85_03865</name>
</gene>
<accession>A0A934S3A4</accession>
<dbReference type="Proteomes" id="UP000603141">
    <property type="component" value="Unassembled WGS sequence"/>
</dbReference>